<dbReference type="Gene3D" id="3.40.30.10">
    <property type="entry name" value="Glutaredoxin"/>
    <property type="match status" value="1"/>
</dbReference>
<dbReference type="PANTHER" id="PTHR12151">
    <property type="entry name" value="ELECTRON TRANSPORT PROTIN SCO1/SENC FAMILY MEMBER"/>
    <property type="match status" value="1"/>
</dbReference>
<name>A0A212K977_9PROT</name>
<keyword evidence="4" id="KW-1015">Disulfide bond</keyword>
<feature type="transmembrane region" description="Helical" evidence="5">
    <location>
        <begin position="232"/>
        <end position="252"/>
    </location>
</feature>
<dbReference type="Pfam" id="PF02630">
    <property type="entry name" value="SCO1-SenC"/>
    <property type="match status" value="1"/>
</dbReference>
<feature type="domain" description="Thioredoxin" evidence="6">
    <location>
        <begin position="247"/>
        <end position="418"/>
    </location>
</feature>
<evidence type="ECO:0000256" key="5">
    <source>
        <dbReference type="SAM" id="Phobius"/>
    </source>
</evidence>
<organism evidence="7">
    <name type="scientific">uncultured Alphaproteobacteria bacterium</name>
    <dbReference type="NCBI Taxonomy" id="91750"/>
    <lineage>
        <taxon>Bacteria</taxon>
        <taxon>Pseudomonadati</taxon>
        <taxon>Pseudomonadota</taxon>
        <taxon>Alphaproteobacteria</taxon>
        <taxon>environmental samples</taxon>
    </lineage>
</organism>
<keyword evidence="2 3" id="KW-0186">Copper</keyword>
<dbReference type="CDD" id="cd02968">
    <property type="entry name" value="SCO"/>
    <property type="match status" value="1"/>
</dbReference>
<dbReference type="FunFam" id="3.40.30.10:FF:000013">
    <property type="entry name" value="Blast:Protein SCO1 homolog, mitochondrial"/>
    <property type="match status" value="1"/>
</dbReference>
<reference evidence="7" key="1">
    <citation type="submission" date="2016-04" db="EMBL/GenBank/DDBJ databases">
        <authorList>
            <person name="Evans L.H."/>
            <person name="Alamgir A."/>
            <person name="Owens N."/>
            <person name="Weber N.D."/>
            <person name="Virtaneva K."/>
            <person name="Barbian K."/>
            <person name="Babar A."/>
            <person name="Rosenke K."/>
        </authorList>
    </citation>
    <scope>NUCLEOTIDE SEQUENCE</scope>
    <source>
        <strain evidence="7">86</strain>
    </source>
</reference>
<keyword evidence="3" id="KW-0479">Metal-binding</keyword>
<evidence type="ECO:0000259" key="6">
    <source>
        <dbReference type="PROSITE" id="PS51352"/>
    </source>
</evidence>
<feature type="binding site" evidence="3">
    <location>
        <position position="383"/>
    </location>
    <ligand>
        <name>Cu cation</name>
        <dbReference type="ChEBI" id="CHEBI:23378"/>
    </ligand>
</feature>
<dbReference type="AlphaFoldDB" id="A0A212K977"/>
<evidence type="ECO:0000256" key="1">
    <source>
        <dbReference type="ARBA" id="ARBA00010996"/>
    </source>
</evidence>
<evidence type="ECO:0000256" key="4">
    <source>
        <dbReference type="PIRSR" id="PIRSR603782-2"/>
    </source>
</evidence>
<keyword evidence="5" id="KW-0472">Membrane</keyword>
<dbReference type="Pfam" id="PF13386">
    <property type="entry name" value="DsbD_2"/>
    <property type="match status" value="1"/>
</dbReference>
<dbReference type="PANTHER" id="PTHR12151:SF25">
    <property type="entry name" value="LINALOOL DEHYDRATASE_ISOMERASE DOMAIN-CONTAINING PROTEIN"/>
    <property type="match status" value="1"/>
</dbReference>
<keyword evidence="5" id="KW-1133">Transmembrane helix</keyword>
<evidence type="ECO:0000256" key="3">
    <source>
        <dbReference type="PIRSR" id="PIRSR603782-1"/>
    </source>
</evidence>
<protein>
    <submittedName>
        <fullName evidence="7">Putative membrane copper tolerance protein (Modular protein)</fullName>
    </submittedName>
</protein>
<dbReference type="EMBL" id="FLUO01000001">
    <property type="protein sequence ID" value="SBW08075.1"/>
    <property type="molecule type" value="Genomic_DNA"/>
</dbReference>
<dbReference type="SUPFAM" id="SSF52833">
    <property type="entry name" value="Thioredoxin-like"/>
    <property type="match status" value="1"/>
</dbReference>
<feature type="transmembrane region" description="Helical" evidence="5">
    <location>
        <begin position="166"/>
        <end position="188"/>
    </location>
</feature>
<sequence>MDSPAFLADALALGAAHCAALVEDHGGLLISLLLTGLLGSATHCVGMCGPLVLAQTGAVLEGIPASGMREWHRLKGGLLLPYHLGRATTYAALGALAAGLFGLVPDTRFAGVLGAALLVLAALGFVGYALPRLGLRLPLSADPAWAGLVERIAKPLFARPVGVRGYLLGVALGFIPCGLVYAALAAAASSGSTLAGFVGMLAFALGTMPALIGIGVAGGWAAARFRGAAGKFLPFLYLANAAFLLFLAYGLARPAFDAGIGGHFELSTAGGRTVTEADFRGKALVVYFGYTFCPDICPTSLIQIADGIDLLPEAERSKVAAIFVTVDPQRDTPETLAEYVGHFHPQLLGLSGTEAQIAQAARAYHVFYNRVEGQGAAEYLMDHTTLIYLMGPDGRYLRSFPHDVDPAVLAEALARATKDIP</sequence>
<comment type="similarity">
    <text evidence="1">Belongs to the SCO1/2 family.</text>
</comment>
<feature type="transmembrane region" description="Helical" evidence="5">
    <location>
        <begin position="78"/>
        <end position="103"/>
    </location>
</feature>
<dbReference type="PROSITE" id="PS51352">
    <property type="entry name" value="THIOREDOXIN_2"/>
    <property type="match status" value="1"/>
</dbReference>
<gene>
    <name evidence="7" type="ORF">KL86APRO_12333</name>
</gene>
<evidence type="ECO:0000313" key="7">
    <source>
        <dbReference type="EMBL" id="SBW08075.1"/>
    </source>
</evidence>
<dbReference type="InterPro" id="IPR003782">
    <property type="entry name" value="SCO1/SenC"/>
</dbReference>
<accession>A0A212K977</accession>
<dbReference type="InterPro" id="IPR039447">
    <property type="entry name" value="UreH-like_TM_dom"/>
</dbReference>
<evidence type="ECO:0000256" key="2">
    <source>
        <dbReference type="ARBA" id="ARBA00023008"/>
    </source>
</evidence>
<feature type="transmembrane region" description="Helical" evidence="5">
    <location>
        <begin position="194"/>
        <end position="220"/>
    </location>
</feature>
<feature type="binding site" evidence="3">
    <location>
        <position position="293"/>
    </location>
    <ligand>
        <name>Cu cation</name>
        <dbReference type="ChEBI" id="CHEBI:23378"/>
    </ligand>
</feature>
<keyword evidence="5" id="KW-0812">Transmembrane</keyword>
<dbReference type="InterPro" id="IPR036249">
    <property type="entry name" value="Thioredoxin-like_sf"/>
</dbReference>
<proteinExistence type="inferred from homology"/>
<feature type="transmembrane region" description="Helical" evidence="5">
    <location>
        <begin position="109"/>
        <end position="130"/>
    </location>
</feature>
<feature type="binding site" evidence="3">
    <location>
        <position position="297"/>
    </location>
    <ligand>
        <name>Cu cation</name>
        <dbReference type="ChEBI" id="CHEBI:23378"/>
    </ligand>
</feature>
<feature type="disulfide bond" description="Redox-active" evidence="4">
    <location>
        <begin position="293"/>
        <end position="297"/>
    </location>
</feature>
<dbReference type="GO" id="GO:0046872">
    <property type="term" value="F:metal ion binding"/>
    <property type="evidence" value="ECO:0007669"/>
    <property type="project" value="UniProtKB-KW"/>
</dbReference>
<dbReference type="InterPro" id="IPR013766">
    <property type="entry name" value="Thioredoxin_domain"/>
</dbReference>